<accession>A0A7K1S3T3</accession>
<feature type="signal peptide" evidence="1">
    <location>
        <begin position="1"/>
        <end position="32"/>
    </location>
</feature>
<keyword evidence="1" id="KW-0732">Signal</keyword>
<evidence type="ECO:0000313" key="3">
    <source>
        <dbReference type="Proteomes" id="UP000436006"/>
    </source>
</evidence>
<name>A0A7K1S3T3_9BACT</name>
<dbReference type="Proteomes" id="UP000436006">
    <property type="component" value="Unassembled WGS sequence"/>
</dbReference>
<dbReference type="EMBL" id="WPIN01000001">
    <property type="protein sequence ID" value="MVM28460.1"/>
    <property type="molecule type" value="Genomic_DNA"/>
</dbReference>
<protein>
    <recommendedName>
        <fullName evidence="4">DUF3887 domain-containing protein</fullName>
    </recommendedName>
</protein>
<reference evidence="2 3" key="1">
    <citation type="submission" date="2019-12" db="EMBL/GenBank/DDBJ databases">
        <title>Spirosoma sp. HMF4905 genome sequencing and assembly.</title>
        <authorList>
            <person name="Kang H."/>
            <person name="Cha I."/>
            <person name="Kim H."/>
            <person name="Joh K."/>
        </authorList>
    </citation>
    <scope>NUCLEOTIDE SEQUENCE [LARGE SCALE GENOMIC DNA]</scope>
    <source>
        <strain evidence="2 3">HMF4905</strain>
    </source>
</reference>
<feature type="chain" id="PRO_5029840920" description="DUF3887 domain-containing protein" evidence="1">
    <location>
        <begin position="33"/>
        <end position="278"/>
    </location>
</feature>
<comment type="caution">
    <text evidence="2">The sequence shown here is derived from an EMBL/GenBank/DDBJ whole genome shotgun (WGS) entry which is preliminary data.</text>
</comment>
<dbReference type="AlphaFoldDB" id="A0A7K1S3T3"/>
<keyword evidence="3" id="KW-1185">Reference proteome</keyword>
<organism evidence="2 3">
    <name type="scientific">Spirosoma arboris</name>
    <dbReference type="NCBI Taxonomy" id="2682092"/>
    <lineage>
        <taxon>Bacteria</taxon>
        <taxon>Pseudomonadati</taxon>
        <taxon>Bacteroidota</taxon>
        <taxon>Cytophagia</taxon>
        <taxon>Cytophagales</taxon>
        <taxon>Cytophagaceae</taxon>
        <taxon>Spirosoma</taxon>
    </lineage>
</organism>
<evidence type="ECO:0000313" key="2">
    <source>
        <dbReference type="EMBL" id="MVM28460.1"/>
    </source>
</evidence>
<proteinExistence type="predicted"/>
<evidence type="ECO:0000256" key="1">
    <source>
        <dbReference type="SAM" id="SignalP"/>
    </source>
</evidence>
<gene>
    <name evidence="2" type="ORF">GO755_00345</name>
</gene>
<sequence length="278" mass="31198">MKTQHKRSCLIKSVTIYRWILLLFFLNVTANAQPKADPQDQVARTFIAAVFNGDYKQAWDLFDPEAQKATPLEQFSQVAKKIDSVAKGLGFGQEIMEFMRGFRTYQTGQTIWVYTYKFKADVSKGMMPSAMIDIAFKDKQTTLVYGIIPKFPALSQSRPTSNYISTYSGKEITLENEQKWQIEGKAVNVNELALVLDNTNALFAIKVWDEEAKGITQQRAKEKAIPIVKYAIANGYLPKAEQGASQAKRKLSEGIGVAFIQPGTQGGYRIIIAPAEYK</sequence>
<dbReference type="RefSeq" id="WP_157582583.1">
    <property type="nucleotide sequence ID" value="NZ_WPIN01000001.1"/>
</dbReference>
<evidence type="ECO:0008006" key="4">
    <source>
        <dbReference type="Google" id="ProtNLM"/>
    </source>
</evidence>